<keyword evidence="3" id="KW-1185">Reference proteome</keyword>
<name>A0A154PKC2_DUFNO</name>
<feature type="compositionally biased region" description="Low complexity" evidence="1">
    <location>
        <begin position="404"/>
        <end position="423"/>
    </location>
</feature>
<evidence type="ECO:0000313" key="3">
    <source>
        <dbReference type="Proteomes" id="UP000076502"/>
    </source>
</evidence>
<feature type="region of interest" description="Disordered" evidence="1">
    <location>
        <begin position="47"/>
        <end position="133"/>
    </location>
</feature>
<dbReference type="OrthoDB" id="7492418at2759"/>
<protein>
    <submittedName>
        <fullName evidence="2">Uncharacterized protein</fullName>
    </submittedName>
</protein>
<sequence length="479" mass="48966">MGWELENDEKADKRDGKKTKTESEHENEELESIRVCRIHRKCSVPRLAVIRQPETTNLHEESSGRRGRGVRAAASGAPRSGGSRVPQPSVRLQRLAGTRDRRPSAASAGAAATAMSISDDDDEPDGSGASTSTVSVASVYSDAVGPGAATAATRGRKRGRPPTRGKYVGLAEAKKRLLELKRREQELYDEAAVEDPTVPPPRVARSCKPLRDEAVVAAEMRHAPTPDLGAVITEKVAVVEKVAGTSKNLKGTYQPRSSSAAPGGRPPRTTCPGGQGRSAARRRASPSSAAASAYAEAGAGGFFLLFHLLLPLSPPSAAPPPTPMARPPSSAAAGCERERAGGATDVAARQRVGAGPTAARTRGPAAAGASVRRRLSRQASAPKPSRQAIMRASKAAKRRPTRLSTSSSTSAAVSARPAAGISADTQGEASTAPRSGVGGAGGGADSAAASPAGALAEAADRQGQLGPRNGAGQEAGVAA</sequence>
<feature type="compositionally biased region" description="Basic residues" evidence="1">
    <location>
        <begin position="154"/>
        <end position="163"/>
    </location>
</feature>
<feature type="compositionally biased region" description="Pro residues" evidence="1">
    <location>
        <begin position="317"/>
        <end position="326"/>
    </location>
</feature>
<feature type="compositionally biased region" description="Low complexity" evidence="1">
    <location>
        <begin position="445"/>
        <end position="457"/>
    </location>
</feature>
<evidence type="ECO:0000313" key="2">
    <source>
        <dbReference type="EMBL" id="KZC11748.1"/>
    </source>
</evidence>
<evidence type="ECO:0000256" key="1">
    <source>
        <dbReference type="SAM" id="MobiDB-lite"/>
    </source>
</evidence>
<feature type="compositionally biased region" description="Low complexity" evidence="1">
    <location>
        <begin position="262"/>
        <end position="272"/>
    </location>
</feature>
<feature type="compositionally biased region" description="Basic and acidic residues" evidence="1">
    <location>
        <begin position="8"/>
        <end position="24"/>
    </location>
</feature>
<feature type="region of interest" description="Disordered" evidence="1">
    <location>
        <begin position="145"/>
        <end position="166"/>
    </location>
</feature>
<feature type="region of interest" description="Disordered" evidence="1">
    <location>
        <begin position="248"/>
        <end position="285"/>
    </location>
</feature>
<gene>
    <name evidence="2" type="ORF">WN55_03897</name>
</gene>
<dbReference type="AlphaFoldDB" id="A0A154PKC2"/>
<dbReference type="Proteomes" id="UP000076502">
    <property type="component" value="Unassembled WGS sequence"/>
</dbReference>
<feature type="compositionally biased region" description="Low complexity" evidence="1">
    <location>
        <begin position="353"/>
        <end position="369"/>
    </location>
</feature>
<feature type="region of interest" description="Disordered" evidence="1">
    <location>
        <begin position="317"/>
        <end position="479"/>
    </location>
</feature>
<feature type="compositionally biased region" description="Polar residues" evidence="1">
    <location>
        <begin position="424"/>
        <end position="433"/>
    </location>
</feature>
<feature type="compositionally biased region" description="Low complexity" evidence="1">
    <location>
        <begin position="104"/>
        <end position="117"/>
    </location>
</feature>
<dbReference type="EMBL" id="KQ434930">
    <property type="protein sequence ID" value="KZC11748.1"/>
    <property type="molecule type" value="Genomic_DNA"/>
</dbReference>
<organism evidence="2 3">
    <name type="scientific">Dufourea novaeangliae</name>
    <name type="common">Sweat bee</name>
    <dbReference type="NCBI Taxonomy" id="178035"/>
    <lineage>
        <taxon>Eukaryota</taxon>
        <taxon>Metazoa</taxon>
        <taxon>Ecdysozoa</taxon>
        <taxon>Arthropoda</taxon>
        <taxon>Hexapoda</taxon>
        <taxon>Insecta</taxon>
        <taxon>Pterygota</taxon>
        <taxon>Neoptera</taxon>
        <taxon>Endopterygota</taxon>
        <taxon>Hymenoptera</taxon>
        <taxon>Apocrita</taxon>
        <taxon>Aculeata</taxon>
        <taxon>Apoidea</taxon>
        <taxon>Anthophila</taxon>
        <taxon>Halictidae</taxon>
        <taxon>Rophitinae</taxon>
        <taxon>Dufourea</taxon>
    </lineage>
</organism>
<feature type="compositionally biased region" description="Polar residues" evidence="1">
    <location>
        <begin position="248"/>
        <end position="260"/>
    </location>
</feature>
<feature type="compositionally biased region" description="Low complexity" evidence="1">
    <location>
        <begin position="70"/>
        <end position="86"/>
    </location>
</feature>
<reference evidence="2 3" key="1">
    <citation type="submission" date="2015-07" db="EMBL/GenBank/DDBJ databases">
        <title>The genome of Dufourea novaeangliae.</title>
        <authorList>
            <person name="Pan H."/>
            <person name="Kapheim K."/>
        </authorList>
    </citation>
    <scope>NUCLEOTIDE SEQUENCE [LARGE SCALE GENOMIC DNA]</scope>
    <source>
        <strain evidence="2">0120121106</strain>
        <tissue evidence="2">Whole body</tissue>
    </source>
</reference>
<proteinExistence type="predicted"/>
<accession>A0A154PKC2</accession>
<feature type="region of interest" description="Disordered" evidence="1">
    <location>
        <begin position="1"/>
        <end position="33"/>
    </location>
</feature>